<dbReference type="Proteomes" id="UP001519654">
    <property type="component" value="Unassembled WGS sequence"/>
</dbReference>
<dbReference type="EMBL" id="JAHKKG010000010">
    <property type="protein sequence ID" value="MBU2667784.1"/>
    <property type="molecule type" value="Genomic_DNA"/>
</dbReference>
<protein>
    <submittedName>
        <fullName evidence="1">Flavin reductase</fullName>
    </submittedName>
</protein>
<proteinExistence type="predicted"/>
<dbReference type="RefSeq" id="WP_215792057.1">
    <property type="nucleotide sequence ID" value="NZ_JAHKKG010000010.1"/>
</dbReference>
<keyword evidence="2" id="KW-1185">Reference proteome</keyword>
<accession>A0ABS5YWG2</accession>
<feature type="non-terminal residue" evidence="1">
    <location>
        <position position="1"/>
    </location>
</feature>
<evidence type="ECO:0000313" key="1">
    <source>
        <dbReference type="EMBL" id="MBU2667784.1"/>
    </source>
</evidence>
<sequence length="73" mass="7936">SWDCLACTRPWPCDPAREELATELGRTSLAMYLFAYLNEAAGVMPGVTPGELYERFLAWTRTPGSGKSVGLPG</sequence>
<reference evidence="1 2" key="1">
    <citation type="submission" date="2021-06" db="EMBL/GenBank/DDBJ databases">
        <title>Actinoplanes lichenicola sp. nov., and Actinoplanes ovalisporus sp. nov., isolated from lichen in Thailand.</title>
        <authorList>
            <person name="Saeng-In P."/>
            <person name="Kanchanasin P."/>
            <person name="Yuki M."/>
            <person name="Kudo T."/>
            <person name="Ohkuma M."/>
            <person name="Phongsopitanun W."/>
            <person name="Tanasupawat S."/>
        </authorList>
    </citation>
    <scope>NUCLEOTIDE SEQUENCE [LARGE SCALE GENOMIC DNA]</scope>
    <source>
        <strain evidence="1 2">NBRC 110975</strain>
    </source>
</reference>
<evidence type="ECO:0000313" key="2">
    <source>
        <dbReference type="Proteomes" id="UP001519654"/>
    </source>
</evidence>
<comment type="caution">
    <text evidence="1">The sequence shown here is derived from an EMBL/GenBank/DDBJ whole genome shotgun (WGS) entry which is preliminary data.</text>
</comment>
<organism evidence="1 2">
    <name type="scientific">Paractinoplanes bogorensis</name>
    <dbReference type="NCBI Taxonomy" id="1610840"/>
    <lineage>
        <taxon>Bacteria</taxon>
        <taxon>Bacillati</taxon>
        <taxon>Actinomycetota</taxon>
        <taxon>Actinomycetes</taxon>
        <taxon>Micromonosporales</taxon>
        <taxon>Micromonosporaceae</taxon>
        <taxon>Paractinoplanes</taxon>
    </lineage>
</organism>
<name>A0ABS5YWG2_9ACTN</name>
<gene>
    <name evidence="1" type="ORF">KOI35_30160</name>
</gene>